<evidence type="ECO:0000313" key="1">
    <source>
        <dbReference type="EMBL" id="RCJ06788.1"/>
    </source>
</evidence>
<dbReference type="AlphaFoldDB" id="A0A367PFY3"/>
<accession>A0A367PFY3</accession>
<sequence>MKLFFFARMLILAGRLPPSHEEMAIIMSSAYSNQVFVPSSKALLNIHMLNQLVGGGALRRTGRFSIAAFP</sequence>
<dbReference type="Proteomes" id="UP000253501">
    <property type="component" value="Unassembled WGS sequence"/>
</dbReference>
<reference evidence="1 2" key="1">
    <citation type="submission" date="2018-04" db="EMBL/GenBank/DDBJ databases">
        <title>Cupriavidus necator CR12 genome sequencing and assembly.</title>
        <authorList>
            <person name="Ben Fekih I."/>
            <person name="Mazhar H.S."/>
            <person name="Bello S.K."/>
            <person name="Rensing C."/>
        </authorList>
    </citation>
    <scope>NUCLEOTIDE SEQUENCE [LARGE SCALE GENOMIC DNA]</scope>
    <source>
        <strain evidence="1 2">CR12</strain>
    </source>
</reference>
<comment type="caution">
    <text evidence="1">The sequence shown here is derived from an EMBL/GenBank/DDBJ whole genome shotgun (WGS) entry which is preliminary data.</text>
</comment>
<gene>
    <name evidence="1" type="ORF">DDK22_19225</name>
</gene>
<proteinExistence type="predicted"/>
<protein>
    <submittedName>
        <fullName evidence="1">Uncharacterized protein</fullName>
    </submittedName>
</protein>
<name>A0A367PFY3_CUPNE</name>
<dbReference type="EMBL" id="QDHA01000044">
    <property type="protein sequence ID" value="RCJ06788.1"/>
    <property type="molecule type" value="Genomic_DNA"/>
</dbReference>
<organism evidence="1 2">
    <name type="scientific">Cupriavidus necator</name>
    <name type="common">Alcaligenes eutrophus</name>
    <name type="synonym">Ralstonia eutropha</name>
    <dbReference type="NCBI Taxonomy" id="106590"/>
    <lineage>
        <taxon>Bacteria</taxon>
        <taxon>Pseudomonadati</taxon>
        <taxon>Pseudomonadota</taxon>
        <taxon>Betaproteobacteria</taxon>
        <taxon>Burkholderiales</taxon>
        <taxon>Burkholderiaceae</taxon>
        <taxon>Cupriavidus</taxon>
    </lineage>
</organism>
<dbReference type="RefSeq" id="WP_114133309.1">
    <property type="nucleotide sequence ID" value="NZ_CP068435.1"/>
</dbReference>
<evidence type="ECO:0000313" key="2">
    <source>
        <dbReference type="Proteomes" id="UP000253501"/>
    </source>
</evidence>